<evidence type="ECO:0000256" key="4">
    <source>
        <dbReference type="ARBA" id="ARBA00022475"/>
    </source>
</evidence>
<keyword evidence="7 10" id="KW-0283">Flagellar rotation</keyword>
<evidence type="ECO:0000256" key="6">
    <source>
        <dbReference type="ARBA" id="ARBA00022692"/>
    </source>
</evidence>
<keyword evidence="5 10" id="KW-0145">Chemotaxis</keyword>
<keyword evidence="4" id="KW-1003">Cell membrane</keyword>
<feature type="compositionally biased region" description="Acidic residues" evidence="11">
    <location>
        <begin position="1"/>
        <end position="16"/>
    </location>
</feature>
<dbReference type="PANTHER" id="PTHR35091">
    <property type="entry name" value="FLAGELLAR PROTEIN FLIL"/>
    <property type="match status" value="1"/>
</dbReference>
<gene>
    <name evidence="12" type="ORF">GCM10022280_03680</name>
</gene>
<dbReference type="InterPro" id="IPR005503">
    <property type="entry name" value="FliL"/>
</dbReference>
<keyword evidence="10" id="KW-0997">Cell inner membrane</keyword>
<dbReference type="Proteomes" id="UP001500235">
    <property type="component" value="Unassembled WGS sequence"/>
</dbReference>
<evidence type="ECO:0000256" key="11">
    <source>
        <dbReference type="SAM" id="MobiDB-lite"/>
    </source>
</evidence>
<comment type="caution">
    <text evidence="12">The sequence shown here is derived from an EMBL/GenBank/DDBJ whole genome shotgun (WGS) entry which is preliminary data.</text>
</comment>
<reference evidence="13" key="1">
    <citation type="journal article" date="2019" name="Int. J. Syst. Evol. Microbiol.">
        <title>The Global Catalogue of Microorganisms (GCM) 10K type strain sequencing project: providing services to taxonomists for standard genome sequencing and annotation.</title>
        <authorList>
            <consortium name="The Broad Institute Genomics Platform"/>
            <consortium name="The Broad Institute Genome Sequencing Center for Infectious Disease"/>
            <person name="Wu L."/>
            <person name="Ma J."/>
        </authorList>
    </citation>
    <scope>NUCLEOTIDE SEQUENCE [LARGE SCALE GENOMIC DNA]</scope>
    <source>
        <strain evidence="13">JCM 17563</strain>
    </source>
</reference>
<proteinExistence type="inferred from homology"/>
<evidence type="ECO:0000256" key="1">
    <source>
        <dbReference type="ARBA" id="ARBA00002254"/>
    </source>
</evidence>
<evidence type="ECO:0000256" key="10">
    <source>
        <dbReference type="RuleBase" id="RU364125"/>
    </source>
</evidence>
<dbReference type="PANTHER" id="PTHR35091:SF2">
    <property type="entry name" value="FLAGELLAR PROTEIN FLIL"/>
    <property type="match status" value="1"/>
</dbReference>
<name>A0ABP7SCH2_9SPHN</name>
<keyword evidence="13" id="KW-1185">Reference proteome</keyword>
<dbReference type="RefSeq" id="WP_344705694.1">
    <property type="nucleotide sequence ID" value="NZ_BAABBQ010000001.1"/>
</dbReference>
<comment type="function">
    <text evidence="1 10">Controls the rotational direction of flagella during chemotaxis.</text>
</comment>
<evidence type="ECO:0000313" key="12">
    <source>
        <dbReference type="EMBL" id="GAA4009867.1"/>
    </source>
</evidence>
<evidence type="ECO:0000256" key="8">
    <source>
        <dbReference type="ARBA" id="ARBA00022989"/>
    </source>
</evidence>
<sequence>MSEAATEPEDKEEEAPAEAPPPPGKKKRLILIIAAVVVLALGGGGGWYFLSGGEETETADHEAEEAPEAFVDVPPIQVSMRAADGSSRMLKLHVMLVPGSLTEEELTHRLPQLIDRYQPFLRELRPEDLAGSAATFRVKEELLIRSNQALGVGSVRDVLIQDLMQG</sequence>
<evidence type="ECO:0000256" key="3">
    <source>
        <dbReference type="ARBA" id="ARBA00008281"/>
    </source>
</evidence>
<comment type="subcellular location">
    <subcellularLocation>
        <location evidence="10">Cell inner membrane</location>
    </subcellularLocation>
    <subcellularLocation>
        <location evidence="2">Cell membrane</location>
        <topology evidence="2">Single-pass membrane protein</topology>
    </subcellularLocation>
</comment>
<evidence type="ECO:0000256" key="5">
    <source>
        <dbReference type="ARBA" id="ARBA00022500"/>
    </source>
</evidence>
<comment type="similarity">
    <text evidence="3 10">Belongs to the FliL family.</text>
</comment>
<organism evidence="12 13">
    <name type="scientific">Sphingomonas swuensis</name>
    <dbReference type="NCBI Taxonomy" id="977800"/>
    <lineage>
        <taxon>Bacteria</taxon>
        <taxon>Pseudomonadati</taxon>
        <taxon>Pseudomonadota</taxon>
        <taxon>Alphaproteobacteria</taxon>
        <taxon>Sphingomonadales</taxon>
        <taxon>Sphingomonadaceae</taxon>
        <taxon>Sphingomonas</taxon>
    </lineage>
</organism>
<evidence type="ECO:0000256" key="9">
    <source>
        <dbReference type="ARBA" id="ARBA00023136"/>
    </source>
</evidence>
<feature type="transmembrane region" description="Helical" evidence="10">
    <location>
        <begin position="29"/>
        <end position="50"/>
    </location>
</feature>
<accession>A0ABP7SCH2</accession>
<dbReference type="Pfam" id="PF03748">
    <property type="entry name" value="FliL"/>
    <property type="match status" value="1"/>
</dbReference>
<protein>
    <recommendedName>
        <fullName evidence="10">Flagellar protein FliL</fullName>
    </recommendedName>
</protein>
<feature type="region of interest" description="Disordered" evidence="11">
    <location>
        <begin position="1"/>
        <end position="24"/>
    </location>
</feature>
<evidence type="ECO:0000256" key="2">
    <source>
        <dbReference type="ARBA" id="ARBA00004162"/>
    </source>
</evidence>
<dbReference type="EMBL" id="BAABBQ010000001">
    <property type="protein sequence ID" value="GAA4009867.1"/>
    <property type="molecule type" value="Genomic_DNA"/>
</dbReference>
<keyword evidence="9 10" id="KW-0472">Membrane</keyword>
<keyword evidence="8 10" id="KW-1133">Transmembrane helix</keyword>
<keyword evidence="6 10" id="KW-0812">Transmembrane</keyword>
<evidence type="ECO:0000256" key="7">
    <source>
        <dbReference type="ARBA" id="ARBA00022779"/>
    </source>
</evidence>
<evidence type="ECO:0000313" key="13">
    <source>
        <dbReference type="Proteomes" id="UP001500235"/>
    </source>
</evidence>